<gene>
    <name evidence="5" type="ORF">H9S92_10400</name>
</gene>
<dbReference type="SUPFAM" id="SSF53822">
    <property type="entry name" value="Periplasmic binding protein-like I"/>
    <property type="match status" value="1"/>
</dbReference>
<sequence>MAKRSSRTTIHDIAGALGLNASTVSRALNDHPAVSRQTRELIQGKAREMDYQANHIAAALRKGRSDILGVIVPAVDRAFFASVIRGIEEEADREGFRVIVCQSYDSSERERTMVETLQRLQVDGILISSAKDGKNDLEFYRRIIASGQPIQFFDNVPQELDVPSVVINDQQGAYAATAHLIEQGYQRIAHLRGPQHQHIYRDRFRGYLDALRDAGRPTPPEYIVDIVSHFDSGKESFARLWSLHPRPDAIFSASDFSAAGGIKAAQSLGVRVPEDLAFIGFSNEPFTELITPSLSSVDQQTLTMGQRAARRAIDTIKQRNALDVSHERLVLSPKIILRASSLRNAK</sequence>
<dbReference type="AlphaFoldDB" id="A0A923PI98"/>
<dbReference type="GO" id="GO:0003700">
    <property type="term" value="F:DNA-binding transcription factor activity"/>
    <property type="evidence" value="ECO:0007669"/>
    <property type="project" value="TreeGrafter"/>
</dbReference>
<dbReference type="Gene3D" id="1.10.260.40">
    <property type="entry name" value="lambda repressor-like DNA-binding domains"/>
    <property type="match status" value="1"/>
</dbReference>
<dbReference type="InterPro" id="IPR010982">
    <property type="entry name" value="Lambda_DNA-bd_dom_sf"/>
</dbReference>
<dbReference type="EMBL" id="JACSIT010000100">
    <property type="protein sequence ID" value="MBC6994577.1"/>
    <property type="molecule type" value="Genomic_DNA"/>
</dbReference>
<accession>A0A923PI98</accession>
<keyword evidence="1" id="KW-0805">Transcription regulation</keyword>
<proteinExistence type="predicted"/>
<dbReference type="PROSITE" id="PS50932">
    <property type="entry name" value="HTH_LACI_2"/>
    <property type="match status" value="1"/>
</dbReference>
<evidence type="ECO:0000256" key="3">
    <source>
        <dbReference type="ARBA" id="ARBA00023163"/>
    </source>
</evidence>
<keyword evidence="3" id="KW-0804">Transcription</keyword>
<dbReference type="PANTHER" id="PTHR30146">
    <property type="entry name" value="LACI-RELATED TRANSCRIPTIONAL REPRESSOR"/>
    <property type="match status" value="1"/>
</dbReference>
<keyword evidence="2 5" id="KW-0238">DNA-binding</keyword>
<organism evidence="5 6">
    <name type="scientific">Neolewinella lacunae</name>
    <dbReference type="NCBI Taxonomy" id="1517758"/>
    <lineage>
        <taxon>Bacteria</taxon>
        <taxon>Pseudomonadati</taxon>
        <taxon>Bacteroidota</taxon>
        <taxon>Saprospiria</taxon>
        <taxon>Saprospirales</taxon>
        <taxon>Lewinellaceae</taxon>
        <taxon>Neolewinella</taxon>
    </lineage>
</organism>
<dbReference type="RefSeq" id="WP_187466647.1">
    <property type="nucleotide sequence ID" value="NZ_JACSIT010000100.1"/>
</dbReference>
<reference evidence="5" key="1">
    <citation type="submission" date="2020-08" db="EMBL/GenBank/DDBJ databases">
        <title>Lewinella bacteria from marine environments.</title>
        <authorList>
            <person name="Zhong Y."/>
        </authorList>
    </citation>
    <scope>NUCLEOTIDE SEQUENCE</scope>
    <source>
        <strain evidence="5">KCTC 42187</strain>
    </source>
</reference>
<dbReference type="SMART" id="SM00354">
    <property type="entry name" value="HTH_LACI"/>
    <property type="match status" value="1"/>
</dbReference>
<dbReference type="PANTHER" id="PTHR30146:SF109">
    <property type="entry name" value="HTH-TYPE TRANSCRIPTIONAL REGULATOR GALS"/>
    <property type="match status" value="1"/>
</dbReference>
<dbReference type="CDD" id="cd06267">
    <property type="entry name" value="PBP1_LacI_sugar_binding-like"/>
    <property type="match status" value="1"/>
</dbReference>
<name>A0A923PI98_9BACT</name>
<dbReference type="InterPro" id="IPR028082">
    <property type="entry name" value="Peripla_BP_I"/>
</dbReference>
<evidence type="ECO:0000259" key="4">
    <source>
        <dbReference type="PROSITE" id="PS50932"/>
    </source>
</evidence>
<dbReference type="Pfam" id="PF00356">
    <property type="entry name" value="LacI"/>
    <property type="match status" value="1"/>
</dbReference>
<dbReference type="GO" id="GO:0000976">
    <property type="term" value="F:transcription cis-regulatory region binding"/>
    <property type="evidence" value="ECO:0007669"/>
    <property type="project" value="TreeGrafter"/>
</dbReference>
<keyword evidence="6" id="KW-1185">Reference proteome</keyword>
<dbReference type="Gene3D" id="3.40.50.2300">
    <property type="match status" value="2"/>
</dbReference>
<dbReference type="CDD" id="cd01392">
    <property type="entry name" value="HTH_LacI"/>
    <property type="match status" value="1"/>
</dbReference>
<dbReference type="InterPro" id="IPR000843">
    <property type="entry name" value="HTH_LacI"/>
</dbReference>
<dbReference type="Proteomes" id="UP000650081">
    <property type="component" value="Unassembled WGS sequence"/>
</dbReference>
<feature type="domain" description="HTH lacI-type" evidence="4">
    <location>
        <begin position="8"/>
        <end position="62"/>
    </location>
</feature>
<dbReference type="SUPFAM" id="SSF47413">
    <property type="entry name" value="lambda repressor-like DNA-binding domains"/>
    <property type="match status" value="1"/>
</dbReference>
<dbReference type="InterPro" id="IPR046335">
    <property type="entry name" value="LacI/GalR-like_sensor"/>
</dbReference>
<dbReference type="Pfam" id="PF13377">
    <property type="entry name" value="Peripla_BP_3"/>
    <property type="match status" value="1"/>
</dbReference>
<evidence type="ECO:0000313" key="5">
    <source>
        <dbReference type="EMBL" id="MBC6994577.1"/>
    </source>
</evidence>
<comment type="caution">
    <text evidence="5">The sequence shown here is derived from an EMBL/GenBank/DDBJ whole genome shotgun (WGS) entry which is preliminary data.</text>
</comment>
<evidence type="ECO:0000313" key="6">
    <source>
        <dbReference type="Proteomes" id="UP000650081"/>
    </source>
</evidence>
<evidence type="ECO:0000256" key="2">
    <source>
        <dbReference type="ARBA" id="ARBA00023125"/>
    </source>
</evidence>
<evidence type="ECO:0000256" key="1">
    <source>
        <dbReference type="ARBA" id="ARBA00023015"/>
    </source>
</evidence>
<protein>
    <submittedName>
        <fullName evidence="5">LacI family DNA-binding transcriptional regulator</fullName>
    </submittedName>
</protein>